<feature type="domain" description="Acyl-CoA dehydrogenase-like C-terminal" evidence="10">
    <location>
        <begin position="479"/>
        <end position="580"/>
    </location>
</feature>
<feature type="domain" description="Acyl-CoA dehydrogenase/oxidase N-terminal" evidence="9">
    <location>
        <begin position="45"/>
        <end position="157"/>
    </location>
</feature>
<proteinExistence type="inferred from homology"/>
<keyword evidence="3 5" id="KW-0285">Flavoprotein</keyword>
<dbReference type="Proteomes" id="UP001162734">
    <property type="component" value="Chromosome"/>
</dbReference>
<feature type="region of interest" description="Disordered" evidence="6">
    <location>
        <begin position="1"/>
        <end position="27"/>
    </location>
</feature>
<feature type="compositionally biased region" description="Basic and acidic residues" evidence="6">
    <location>
        <begin position="1"/>
        <end position="24"/>
    </location>
</feature>
<evidence type="ECO:0000256" key="1">
    <source>
        <dbReference type="ARBA" id="ARBA00001974"/>
    </source>
</evidence>
<organism evidence="11 12">
    <name type="scientific">Anaeromyxobacter paludicola</name>
    <dbReference type="NCBI Taxonomy" id="2918171"/>
    <lineage>
        <taxon>Bacteria</taxon>
        <taxon>Pseudomonadati</taxon>
        <taxon>Myxococcota</taxon>
        <taxon>Myxococcia</taxon>
        <taxon>Myxococcales</taxon>
        <taxon>Cystobacterineae</taxon>
        <taxon>Anaeromyxobacteraceae</taxon>
        <taxon>Anaeromyxobacter</taxon>
    </lineage>
</organism>
<feature type="domain" description="Acyl-CoA dehydrogenase/oxidase C-terminal" evidence="7">
    <location>
        <begin position="266"/>
        <end position="429"/>
    </location>
</feature>
<dbReference type="Pfam" id="PF02771">
    <property type="entry name" value="Acyl-CoA_dh_N"/>
    <property type="match status" value="1"/>
</dbReference>
<dbReference type="Pfam" id="PF02770">
    <property type="entry name" value="Acyl-CoA_dh_M"/>
    <property type="match status" value="1"/>
</dbReference>
<dbReference type="InterPro" id="IPR009075">
    <property type="entry name" value="AcylCo_DH/oxidase_C"/>
</dbReference>
<dbReference type="InterPro" id="IPR046373">
    <property type="entry name" value="Acyl-CoA_Oxase/DH_mid-dom_sf"/>
</dbReference>
<dbReference type="RefSeq" id="WP_248342506.1">
    <property type="nucleotide sequence ID" value="NZ_AP025592.1"/>
</dbReference>
<dbReference type="Gene3D" id="1.10.540.10">
    <property type="entry name" value="Acyl-CoA dehydrogenase/oxidase, N-terminal domain"/>
    <property type="match status" value="1"/>
</dbReference>
<dbReference type="PANTHER" id="PTHR43884">
    <property type="entry name" value="ACYL-COA DEHYDROGENASE"/>
    <property type="match status" value="1"/>
</dbReference>
<dbReference type="EMBL" id="AP025592">
    <property type="protein sequence ID" value="BDG10112.1"/>
    <property type="molecule type" value="Genomic_DNA"/>
</dbReference>
<dbReference type="Pfam" id="PF00441">
    <property type="entry name" value="Acyl-CoA_dh_1"/>
    <property type="match status" value="1"/>
</dbReference>
<evidence type="ECO:0000313" key="12">
    <source>
        <dbReference type="Proteomes" id="UP001162734"/>
    </source>
</evidence>
<protein>
    <submittedName>
        <fullName evidence="11">Acyl-CoA dehydrogenase</fullName>
    </submittedName>
</protein>
<dbReference type="SUPFAM" id="SSF56645">
    <property type="entry name" value="Acyl-CoA dehydrogenase NM domain-like"/>
    <property type="match status" value="1"/>
</dbReference>
<dbReference type="SUPFAM" id="SSF47203">
    <property type="entry name" value="Acyl-CoA dehydrogenase C-terminal domain-like"/>
    <property type="match status" value="1"/>
</dbReference>
<dbReference type="InterPro" id="IPR036250">
    <property type="entry name" value="AcylCo_DH-like_C"/>
</dbReference>
<evidence type="ECO:0000259" key="8">
    <source>
        <dbReference type="Pfam" id="PF02770"/>
    </source>
</evidence>
<comment type="cofactor">
    <cofactor evidence="1 5">
        <name>FAD</name>
        <dbReference type="ChEBI" id="CHEBI:57692"/>
    </cofactor>
</comment>
<dbReference type="PANTHER" id="PTHR43884:SF12">
    <property type="entry name" value="ISOVALERYL-COA DEHYDROGENASE, MITOCHONDRIAL-RELATED"/>
    <property type="match status" value="1"/>
</dbReference>
<evidence type="ECO:0000256" key="3">
    <source>
        <dbReference type="ARBA" id="ARBA00022630"/>
    </source>
</evidence>
<evidence type="ECO:0000256" key="5">
    <source>
        <dbReference type="RuleBase" id="RU362125"/>
    </source>
</evidence>
<keyword evidence="5" id="KW-0560">Oxidoreductase</keyword>
<reference evidence="12" key="1">
    <citation type="journal article" date="2022" name="Int. J. Syst. Evol. Microbiol.">
        <title>Anaeromyxobacter oryzae sp. nov., Anaeromyxobacter diazotrophicus sp. nov. and Anaeromyxobacter paludicola sp. nov., isolated from paddy soils.</title>
        <authorList>
            <person name="Itoh H."/>
            <person name="Xu Z."/>
            <person name="Mise K."/>
            <person name="Masuda Y."/>
            <person name="Ushijima N."/>
            <person name="Hayakawa C."/>
            <person name="Shiratori Y."/>
            <person name="Senoo K."/>
        </authorList>
    </citation>
    <scope>NUCLEOTIDE SEQUENCE [LARGE SCALE GENOMIC DNA]</scope>
    <source>
        <strain evidence="12">Red630</strain>
    </source>
</reference>
<evidence type="ECO:0000256" key="4">
    <source>
        <dbReference type="ARBA" id="ARBA00022827"/>
    </source>
</evidence>
<dbReference type="InterPro" id="IPR009100">
    <property type="entry name" value="AcylCoA_DH/oxidase_NM_dom_sf"/>
</dbReference>
<keyword evidence="12" id="KW-1185">Reference proteome</keyword>
<feature type="domain" description="Acyl-CoA oxidase/dehydrogenase middle" evidence="8">
    <location>
        <begin position="161"/>
        <end position="252"/>
    </location>
</feature>
<evidence type="ECO:0000259" key="7">
    <source>
        <dbReference type="Pfam" id="PF00441"/>
    </source>
</evidence>
<dbReference type="InterPro" id="IPR049426">
    <property type="entry name" value="Acyl-CoA-dh-like_C"/>
</dbReference>
<dbReference type="InterPro" id="IPR013786">
    <property type="entry name" value="AcylCoA_DH/ox_N"/>
</dbReference>
<dbReference type="Gene3D" id="2.40.110.10">
    <property type="entry name" value="Butyryl-CoA Dehydrogenase, subunit A, domain 2"/>
    <property type="match status" value="1"/>
</dbReference>
<evidence type="ECO:0000256" key="2">
    <source>
        <dbReference type="ARBA" id="ARBA00009347"/>
    </source>
</evidence>
<dbReference type="PROSITE" id="PS00073">
    <property type="entry name" value="ACYL_COA_DH_2"/>
    <property type="match status" value="1"/>
</dbReference>
<evidence type="ECO:0000259" key="9">
    <source>
        <dbReference type="Pfam" id="PF02771"/>
    </source>
</evidence>
<dbReference type="InterPro" id="IPR006089">
    <property type="entry name" value="Acyl-CoA_DH_CS"/>
</dbReference>
<dbReference type="PROSITE" id="PS00072">
    <property type="entry name" value="ACYL_COA_DH_1"/>
    <property type="match status" value="1"/>
</dbReference>
<evidence type="ECO:0000259" key="10">
    <source>
        <dbReference type="Pfam" id="PF21263"/>
    </source>
</evidence>
<accession>A0ABN6NA46</accession>
<evidence type="ECO:0000313" key="11">
    <source>
        <dbReference type="EMBL" id="BDG10112.1"/>
    </source>
</evidence>
<dbReference type="Pfam" id="PF21263">
    <property type="entry name" value="Acyl-CoA-dh_C"/>
    <property type="match status" value="1"/>
</dbReference>
<evidence type="ECO:0000256" key="6">
    <source>
        <dbReference type="SAM" id="MobiDB-lite"/>
    </source>
</evidence>
<dbReference type="Gene3D" id="1.20.140.10">
    <property type="entry name" value="Butyryl-CoA Dehydrogenase, subunit A, domain 3"/>
    <property type="match status" value="2"/>
</dbReference>
<dbReference type="InterPro" id="IPR037069">
    <property type="entry name" value="AcylCoA_DH/ox_N_sf"/>
</dbReference>
<keyword evidence="4 5" id="KW-0274">FAD</keyword>
<name>A0ABN6NA46_9BACT</name>
<gene>
    <name evidence="11" type="ORF">AMPC_32250</name>
</gene>
<dbReference type="InterPro" id="IPR006091">
    <property type="entry name" value="Acyl-CoA_Oxase/DH_mid-dom"/>
</dbReference>
<comment type="similarity">
    <text evidence="2 5">Belongs to the acyl-CoA dehydrogenase family.</text>
</comment>
<sequence>MADVAKVEQVEQGAKRAADPRRPGGGEYLIADAAPADVFTPEDFTEEQRAIGDTAEGFVQDSIWPRAEEMEKQHFEVAVALMKQCGELGLLAIDVPEAFGGLELDKATSMLAAERIAPAGSFSVTWSAHTGIATLPLVYYGTEAQKAKYLTKLASGEWIGAYCLTEPGSGSDALGARTTAKLSADGTHYVLEGTKQFITNGSFADLFTVFAKVDGEHFTAFLVERGFPGVTVGAEEKKLGIKGSSTTQIILEGARVPVENVLGEIGKGHKIAFNVLNVGRFKLGAAVTGAAKHALGEGARYANLRKQFDTPIARFGAIRQKLAEGAASIFASESVVYRLAGLLDRRLAAIPRDAPGYYELYQKAIEDYAIECAISKVFCSEVLAGVVDEVVQIHGGYGFTQEYAAERFYRDERINRIFEGTNEINRLLVPGTLLRRAMKGEIPLQREVMKAVESLLSPSYEEVDAAVPFAVERAALGHLKKAFLVVAGAAVQRYRGGLKDEQEVLLALADVAIEIFALESALLRAEKGAALPERRRAVMAAAVKVFAFGAVERIGTAARKAAFCCAEGDELTMLLAGVRRFTKYDASGLLQAQRLLADAVLEGEKYPC</sequence>